<dbReference type="PATRIC" id="fig|1280948.3.peg.138"/>
<dbReference type="UniPathway" id="UPA00070">
    <property type="reaction ID" value="UER00115"/>
</dbReference>
<evidence type="ECO:0000256" key="6">
    <source>
        <dbReference type="ARBA" id="ARBA00022962"/>
    </source>
</evidence>
<dbReference type="InterPro" id="IPR036480">
    <property type="entry name" value="CarbP_synth_ssu_N_sf"/>
</dbReference>
<keyword evidence="5 9" id="KW-0067">ATP-binding</keyword>
<evidence type="ECO:0000256" key="3">
    <source>
        <dbReference type="ARBA" id="ARBA00022598"/>
    </source>
</evidence>
<comment type="pathway">
    <text evidence="1 9">Amino-acid biosynthesis; L-arginine biosynthesis; carbamoyl phosphate from bicarbonate: step 1/1.</text>
</comment>
<evidence type="ECO:0000256" key="1">
    <source>
        <dbReference type="ARBA" id="ARBA00005077"/>
    </source>
</evidence>
<dbReference type="GO" id="GO:0005524">
    <property type="term" value="F:ATP binding"/>
    <property type="evidence" value="ECO:0007669"/>
    <property type="project" value="UniProtKB-UniRule"/>
</dbReference>
<dbReference type="InterPro" id="IPR050472">
    <property type="entry name" value="Anth_synth/Amidotransfase"/>
</dbReference>
<dbReference type="InterPro" id="IPR035686">
    <property type="entry name" value="CPSase_GATase1"/>
</dbReference>
<dbReference type="EMBL" id="AWFH01000001">
    <property type="protein sequence ID" value="KCZ64923.1"/>
    <property type="molecule type" value="Genomic_DNA"/>
</dbReference>
<dbReference type="PRINTS" id="PR00096">
    <property type="entry name" value="GATASE"/>
</dbReference>
<dbReference type="PANTHER" id="PTHR43418:SF7">
    <property type="entry name" value="CARBAMOYL-PHOSPHATE SYNTHASE SMALL CHAIN"/>
    <property type="match status" value="1"/>
</dbReference>
<dbReference type="PANTHER" id="PTHR43418">
    <property type="entry name" value="MULTIFUNCTIONAL TRYPTOPHAN BIOSYNTHESIS PROTEIN-RELATED"/>
    <property type="match status" value="1"/>
</dbReference>
<feature type="binding site" evidence="9">
    <location>
        <position position="89"/>
    </location>
    <ligand>
        <name>L-glutamine</name>
        <dbReference type="ChEBI" id="CHEBI:58359"/>
    </ligand>
</feature>
<dbReference type="InterPro" id="IPR017926">
    <property type="entry name" value="GATASE"/>
</dbReference>
<dbReference type="InterPro" id="IPR002474">
    <property type="entry name" value="CarbamoylP_synth_ssu_N"/>
</dbReference>
<dbReference type="PRINTS" id="PR00099">
    <property type="entry name" value="CPSGATASE"/>
</dbReference>
<feature type="binding site" evidence="9">
    <location>
        <position position="360"/>
    </location>
    <ligand>
        <name>L-glutamine</name>
        <dbReference type="ChEBI" id="CHEBI:58359"/>
    </ligand>
</feature>
<dbReference type="GO" id="GO:0004359">
    <property type="term" value="F:glutaminase activity"/>
    <property type="evidence" value="ECO:0007669"/>
    <property type="project" value="RHEA"/>
</dbReference>
<evidence type="ECO:0000256" key="4">
    <source>
        <dbReference type="ARBA" id="ARBA00022741"/>
    </source>
</evidence>
<feature type="binding site" evidence="9">
    <location>
        <position position="357"/>
    </location>
    <ligand>
        <name>L-glutamine</name>
        <dbReference type="ChEBI" id="CHEBI:58359"/>
    </ligand>
</feature>
<comment type="similarity">
    <text evidence="2 9">Belongs to the CarA family.</text>
</comment>
<evidence type="ECO:0000313" key="11">
    <source>
        <dbReference type="EMBL" id="KCZ64923.1"/>
    </source>
</evidence>
<feature type="domain" description="Carbamoyl-phosphate synthase small subunit N-terminal" evidence="10">
    <location>
        <begin position="45"/>
        <end position="179"/>
    </location>
</feature>
<keyword evidence="9" id="KW-0055">Arginine biosynthesis</keyword>
<feature type="binding site" evidence="9">
    <location>
        <position position="316"/>
    </location>
    <ligand>
        <name>L-glutamine</name>
        <dbReference type="ChEBI" id="CHEBI:58359"/>
    </ligand>
</feature>
<dbReference type="GO" id="GO:0006526">
    <property type="term" value="P:L-arginine biosynthetic process"/>
    <property type="evidence" value="ECO:0007669"/>
    <property type="project" value="UniProtKB-UniRule"/>
</dbReference>
<feature type="binding site" evidence="9">
    <location>
        <position position="359"/>
    </location>
    <ligand>
        <name>L-glutamine</name>
        <dbReference type="ChEBI" id="CHEBI:58359"/>
    </ligand>
</feature>
<comment type="function">
    <text evidence="9">Small subunit of the glutamine-dependent carbamoyl phosphate synthetase (CPSase). CPSase catalyzes the formation of carbamoyl phosphate from the ammonia moiety of glutamine, carbonate, and phosphate donated by ATP, constituting the first step of 2 biosynthetic pathways, one leading to arginine and/or urea and the other to pyrimidine nucleotides. The small subunit (glutamine amidotransferase) binds and cleaves glutamine to supply the large subunit with the substrate ammonia.</text>
</comment>
<evidence type="ECO:0000256" key="5">
    <source>
        <dbReference type="ARBA" id="ARBA00022840"/>
    </source>
</evidence>
<evidence type="ECO:0000256" key="9">
    <source>
        <dbReference type="HAMAP-Rule" id="MF_01209"/>
    </source>
</evidence>
<feature type="region of interest" description="CPSase" evidence="9">
    <location>
        <begin position="1"/>
        <end position="237"/>
    </location>
</feature>
<dbReference type="SUPFAM" id="SSF52021">
    <property type="entry name" value="Carbamoyl phosphate synthetase, small subunit N-terminal domain"/>
    <property type="match status" value="1"/>
</dbReference>
<evidence type="ECO:0000256" key="2">
    <source>
        <dbReference type="ARBA" id="ARBA00007800"/>
    </source>
</evidence>
<feature type="active site" evidence="9">
    <location>
        <position position="399"/>
    </location>
</feature>
<feature type="binding site" evidence="9">
    <location>
        <position position="286"/>
    </location>
    <ligand>
        <name>L-glutamine</name>
        <dbReference type="ChEBI" id="CHEBI:58359"/>
    </ligand>
</feature>
<dbReference type="Pfam" id="PF00988">
    <property type="entry name" value="CPSase_sm_chain"/>
    <property type="match status" value="1"/>
</dbReference>
<dbReference type="SUPFAM" id="SSF52317">
    <property type="entry name" value="Class I glutamine amidotransferase-like"/>
    <property type="match status" value="1"/>
</dbReference>
<dbReference type="NCBIfam" id="NF009475">
    <property type="entry name" value="PRK12838.1"/>
    <property type="match status" value="1"/>
</dbReference>
<dbReference type="GO" id="GO:0006541">
    <property type="term" value="P:glutamine metabolic process"/>
    <property type="evidence" value="ECO:0007669"/>
    <property type="project" value="InterPro"/>
</dbReference>
<dbReference type="UniPathway" id="UPA00068">
    <property type="reaction ID" value="UER00171"/>
</dbReference>
<evidence type="ECO:0000313" key="12">
    <source>
        <dbReference type="Proteomes" id="UP000024547"/>
    </source>
</evidence>
<dbReference type="GO" id="GO:0044205">
    <property type="term" value="P:'de novo' UMP biosynthetic process"/>
    <property type="evidence" value="ECO:0007669"/>
    <property type="project" value="UniProtKB-UniRule"/>
</dbReference>
<dbReference type="HAMAP" id="MF_01209">
    <property type="entry name" value="CPSase_S_chain"/>
    <property type="match status" value="1"/>
</dbReference>
<comment type="catalytic activity">
    <reaction evidence="9">
        <text>L-glutamine + H2O = L-glutamate + NH4(+)</text>
        <dbReference type="Rhea" id="RHEA:15889"/>
        <dbReference type="ChEBI" id="CHEBI:15377"/>
        <dbReference type="ChEBI" id="CHEBI:28938"/>
        <dbReference type="ChEBI" id="CHEBI:29985"/>
        <dbReference type="ChEBI" id="CHEBI:58359"/>
    </reaction>
</comment>
<keyword evidence="7 9" id="KW-0665">Pyrimidine biosynthesis</keyword>
<dbReference type="GO" id="GO:0004088">
    <property type="term" value="F:carbamoyl-phosphate synthase (glutamine-hydrolyzing) activity"/>
    <property type="evidence" value="ECO:0007669"/>
    <property type="project" value="UniProtKB-UniRule"/>
</dbReference>
<evidence type="ECO:0000256" key="7">
    <source>
        <dbReference type="ARBA" id="ARBA00022975"/>
    </source>
</evidence>
<evidence type="ECO:0000259" key="10">
    <source>
        <dbReference type="SMART" id="SM01097"/>
    </source>
</evidence>
<dbReference type="PROSITE" id="PS51273">
    <property type="entry name" value="GATASE_TYPE_1"/>
    <property type="match status" value="1"/>
</dbReference>
<keyword evidence="3 9" id="KW-0436">Ligase</keyword>
<dbReference type="STRING" id="1280948.HY36_00710"/>
<dbReference type="NCBIfam" id="TIGR01368">
    <property type="entry name" value="CPSaseIIsmall"/>
    <property type="match status" value="1"/>
</dbReference>
<organism evidence="11 12">
    <name type="scientific">Hyphomonas atlantica</name>
    <dbReference type="NCBI Taxonomy" id="1280948"/>
    <lineage>
        <taxon>Bacteria</taxon>
        <taxon>Pseudomonadati</taxon>
        <taxon>Pseudomonadota</taxon>
        <taxon>Alphaproteobacteria</taxon>
        <taxon>Hyphomonadales</taxon>
        <taxon>Hyphomonadaceae</taxon>
        <taxon>Hyphomonas</taxon>
    </lineage>
</organism>
<comment type="pathway">
    <text evidence="9">Pyrimidine metabolism; UMP biosynthesis via de novo pathway; (S)-dihydroorotate from bicarbonate: step 1/3.</text>
</comment>
<reference evidence="11 12" key="1">
    <citation type="journal article" date="2014" name="Antonie Van Leeuwenhoek">
        <title>Hyphomonas beringensis sp. nov. and Hyphomonas chukchiensis sp. nov., isolated from surface seawater of the Bering Sea and Chukchi Sea.</title>
        <authorList>
            <person name="Li C."/>
            <person name="Lai Q."/>
            <person name="Li G."/>
            <person name="Dong C."/>
            <person name="Wang J."/>
            <person name="Liao Y."/>
            <person name="Shao Z."/>
        </authorList>
    </citation>
    <scope>NUCLEOTIDE SEQUENCE [LARGE SCALE GENOMIC DNA]</scope>
    <source>
        <strain evidence="11 12">22II1-22F38</strain>
    </source>
</reference>
<dbReference type="PRINTS" id="PR00097">
    <property type="entry name" value="ANTSNTHASEII"/>
</dbReference>
<dbReference type="InterPro" id="IPR029062">
    <property type="entry name" value="Class_I_gatase-like"/>
</dbReference>
<comment type="catalytic activity">
    <reaction evidence="8 9">
        <text>hydrogencarbonate + L-glutamine + 2 ATP + H2O = carbamoyl phosphate + L-glutamate + 2 ADP + phosphate + 2 H(+)</text>
        <dbReference type="Rhea" id="RHEA:18633"/>
        <dbReference type="ChEBI" id="CHEBI:15377"/>
        <dbReference type="ChEBI" id="CHEBI:15378"/>
        <dbReference type="ChEBI" id="CHEBI:17544"/>
        <dbReference type="ChEBI" id="CHEBI:29985"/>
        <dbReference type="ChEBI" id="CHEBI:30616"/>
        <dbReference type="ChEBI" id="CHEBI:43474"/>
        <dbReference type="ChEBI" id="CHEBI:58228"/>
        <dbReference type="ChEBI" id="CHEBI:58359"/>
        <dbReference type="ChEBI" id="CHEBI:456216"/>
        <dbReference type="EC" id="6.3.5.5"/>
    </reaction>
</comment>
<comment type="caution">
    <text evidence="11">The sequence shown here is derived from an EMBL/GenBank/DDBJ whole genome shotgun (WGS) entry which is preliminary data.</text>
</comment>
<keyword evidence="9" id="KW-0028">Amino-acid biosynthesis</keyword>
<protein>
    <recommendedName>
        <fullName evidence="9">Carbamoyl phosphate synthase small chain</fullName>
        <ecNumber evidence="9">6.3.5.5</ecNumber>
    </recommendedName>
    <alternativeName>
        <fullName evidence="9">Carbamoyl phosphate synthetase glutamine chain</fullName>
    </alternativeName>
</protein>
<keyword evidence="4 9" id="KW-0547">Nucleotide-binding</keyword>
<feature type="active site" evidence="9">
    <location>
        <position position="401"/>
    </location>
</feature>
<dbReference type="Gene3D" id="3.40.50.880">
    <property type="match status" value="1"/>
</dbReference>
<dbReference type="AlphaFoldDB" id="A0A059EBB9"/>
<dbReference type="Proteomes" id="UP000024547">
    <property type="component" value="Unassembled WGS sequence"/>
</dbReference>
<dbReference type="CDD" id="cd01744">
    <property type="entry name" value="GATase1_CPSase"/>
    <property type="match status" value="1"/>
</dbReference>
<evidence type="ECO:0000256" key="8">
    <source>
        <dbReference type="ARBA" id="ARBA00048816"/>
    </source>
</evidence>
<feature type="binding site" evidence="9">
    <location>
        <position position="319"/>
    </location>
    <ligand>
        <name>L-glutamine</name>
        <dbReference type="ChEBI" id="CHEBI:58359"/>
    </ligand>
</feature>
<gene>
    <name evidence="9" type="primary">carA</name>
    <name evidence="11" type="ORF">HY36_00710</name>
</gene>
<name>A0A059EBB9_9PROT</name>
<dbReference type="eggNOG" id="COG0505">
    <property type="taxonomic scope" value="Bacteria"/>
</dbReference>
<feature type="binding site" evidence="9">
    <location>
        <position position="288"/>
    </location>
    <ligand>
        <name>L-glutamine</name>
        <dbReference type="ChEBI" id="CHEBI:58359"/>
    </ligand>
</feature>
<keyword evidence="12" id="KW-1185">Reference proteome</keyword>
<dbReference type="InterPro" id="IPR006274">
    <property type="entry name" value="CarbamoylP_synth_ssu"/>
</dbReference>
<keyword evidence="6 9" id="KW-0315">Glutamine amidotransferase</keyword>
<dbReference type="Pfam" id="PF00117">
    <property type="entry name" value="GATase"/>
    <property type="match status" value="1"/>
</dbReference>
<dbReference type="EC" id="6.3.5.5" evidence="9"/>
<sequence>MLDVAGTQSHYPENMSSEGINRLTMIPEGKPNMSEQSKKQASTTATGAIALSDGTIFLGTGAGAEGVHVGELCFNTAITGYQEILTDPSYSSQIVLFTFPHIGNVGSNPDDHEESSAPGANGACGTIFREPITPASNWRSGEEFGDWLARRNIVALSGVDTRAITRLVREQGMQKAAICNKPDGNIDLDALVEAARGWQGLETADLAADVDTDTPFENAQRLWQVAGGFSDMENADHHVVVVDFGVKKNILRNLAQVGIRTSVVNGDATAEEIFALNPDGVVFSNGPGDPAATIARSGDMIRAVIDKGLPILGICLGHQLLALSLGAKTMKMAQGHHGANHPVKDLATGKVEIVSMNHGFTVDPSTLPAGVEESHRSLFDGTNSGLAVKDRPIISVQHHPEASPGPQDSFYLFQRFADLMAAHKA</sequence>
<feature type="active site" description="Nucleophile" evidence="9">
    <location>
        <position position="315"/>
    </location>
</feature>
<proteinExistence type="inferred from homology"/>
<comment type="subunit">
    <text evidence="9">Composed of two chains; the small (or glutamine) chain promotes the hydrolysis of glutamine to ammonia, which is used by the large (or ammonia) chain to synthesize carbamoyl phosphate. Tetramer of heterodimers (alpha,beta)4.</text>
</comment>
<dbReference type="Gene3D" id="3.50.30.20">
    <property type="entry name" value="Carbamoyl-phosphate synthase small subunit, N-terminal domain"/>
    <property type="match status" value="1"/>
</dbReference>
<dbReference type="GO" id="GO:0006207">
    <property type="term" value="P:'de novo' pyrimidine nucleobase biosynthetic process"/>
    <property type="evidence" value="ECO:0007669"/>
    <property type="project" value="InterPro"/>
</dbReference>
<accession>A0A059EBB9</accession>
<dbReference type="SMART" id="SM01097">
    <property type="entry name" value="CPSase_sm_chain"/>
    <property type="match status" value="1"/>
</dbReference>